<proteinExistence type="predicted"/>
<evidence type="ECO:0000256" key="1">
    <source>
        <dbReference type="SAM" id="SignalP"/>
    </source>
</evidence>
<keyword evidence="3" id="KW-1185">Reference proteome</keyword>
<gene>
    <name evidence="2" type="ORF">KSP39_PZI024351</name>
</gene>
<name>A0AAP0AU89_9ASPA</name>
<evidence type="ECO:0000313" key="2">
    <source>
        <dbReference type="EMBL" id="KAK8914572.1"/>
    </source>
</evidence>
<dbReference type="AlphaFoldDB" id="A0AAP0AU89"/>
<evidence type="ECO:0000313" key="3">
    <source>
        <dbReference type="Proteomes" id="UP001418222"/>
    </source>
</evidence>
<comment type="caution">
    <text evidence="2">The sequence shown here is derived from an EMBL/GenBank/DDBJ whole genome shotgun (WGS) entry which is preliminary data.</text>
</comment>
<protein>
    <submittedName>
        <fullName evidence="2">Uncharacterized protein</fullName>
    </submittedName>
</protein>
<keyword evidence="1" id="KW-0732">Signal</keyword>
<reference evidence="2 3" key="1">
    <citation type="journal article" date="2022" name="Nat. Plants">
        <title>Genomes of leafy and leafless Platanthera orchids illuminate the evolution of mycoheterotrophy.</title>
        <authorList>
            <person name="Li M.H."/>
            <person name="Liu K.W."/>
            <person name="Li Z."/>
            <person name="Lu H.C."/>
            <person name="Ye Q.L."/>
            <person name="Zhang D."/>
            <person name="Wang J.Y."/>
            <person name="Li Y.F."/>
            <person name="Zhong Z.M."/>
            <person name="Liu X."/>
            <person name="Yu X."/>
            <person name="Liu D.K."/>
            <person name="Tu X.D."/>
            <person name="Liu B."/>
            <person name="Hao Y."/>
            <person name="Liao X.Y."/>
            <person name="Jiang Y.T."/>
            <person name="Sun W.H."/>
            <person name="Chen J."/>
            <person name="Chen Y.Q."/>
            <person name="Ai Y."/>
            <person name="Zhai J.W."/>
            <person name="Wu S.S."/>
            <person name="Zhou Z."/>
            <person name="Hsiao Y.Y."/>
            <person name="Wu W.L."/>
            <person name="Chen Y.Y."/>
            <person name="Lin Y.F."/>
            <person name="Hsu J.L."/>
            <person name="Li C.Y."/>
            <person name="Wang Z.W."/>
            <person name="Zhao X."/>
            <person name="Zhong W.Y."/>
            <person name="Ma X.K."/>
            <person name="Ma L."/>
            <person name="Huang J."/>
            <person name="Chen G.Z."/>
            <person name="Huang M.Z."/>
            <person name="Huang L."/>
            <person name="Peng D.H."/>
            <person name="Luo Y.B."/>
            <person name="Zou S.Q."/>
            <person name="Chen S.P."/>
            <person name="Lan S."/>
            <person name="Tsai W.C."/>
            <person name="Van de Peer Y."/>
            <person name="Liu Z.J."/>
        </authorList>
    </citation>
    <scope>NUCLEOTIDE SEQUENCE [LARGE SCALE GENOMIC DNA]</scope>
    <source>
        <strain evidence="2">Lor287</strain>
    </source>
</reference>
<feature type="signal peptide" evidence="1">
    <location>
        <begin position="1"/>
        <end position="32"/>
    </location>
</feature>
<sequence>MEAAAASAPTNNLHLLLFTITLLFLIFQVTGGRSPPNLGEEIQNVENNKEVQILGHQVVLAKKAPITSDRVVKAKRWMVPAGFTYFLVITGLDRNNNKAKFFSRVLVQPHSITVLPGERGWRSSSFPLNG</sequence>
<organism evidence="2 3">
    <name type="scientific">Platanthera zijinensis</name>
    <dbReference type="NCBI Taxonomy" id="2320716"/>
    <lineage>
        <taxon>Eukaryota</taxon>
        <taxon>Viridiplantae</taxon>
        <taxon>Streptophyta</taxon>
        <taxon>Embryophyta</taxon>
        <taxon>Tracheophyta</taxon>
        <taxon>Spermatophyta</taxon>
        <taxon>Magnoliopsida</taxon>
        <taxon>Liliopsida</taxon>
        <taxon>Asparagales</taxon>
        <taxon>Orchidaceae</taxon>
        <taxon>Orchidoideae</taxon>
        <taxon>Orchideae</taxon>
        <taxon>Orchidinae</taxon>
        <taxon>Platanthera</taxon>
    </lineage>
</organism>
<dbReference type="Proteomes" id="UP001418222">
    <property type="component" value="Unassembled WGS sequence"/>
</dbReference>
<dbReference type="EMBL" id="JBBWWQ010000021">
    <property type="protein sequence ID" value="KAK8914572.1"/>
    <property type="molecule type" value="Genomic_DNA"/>
</dbReference>
<feature type="chain" id="PRO_5043010238" evidence="1">
    <location>
        <begin position="33"/>
        <end position="130"/>
    </location>
</feature>
<accession>A0AAP0AU89</accession>